<keyword evidence="4 8" id="KW-0808">Transferase</keyword>
<dbReference type="GO" id="GO:0004643">
    <property type="term" value="F:phosphoribosylaminoimidazolecarboxamide formyltransferase activity"/>
    <property type="evidence" value="ECO:0007669"/>
    <property type="project" value="UniProtKB-UniRule"/>
</dbReference>
<comment type="catalytic activity">
    <reaction evidence="8">
        <text>IMP + H2O = 5-formamido-1-(5-phospho-D-ribosyl)imidazole-4-carboxamide</text>
        <dbReference type="Rhea" id="RHEA:18445"/>
        <dbReference type="ChEBI" id="CHEBI:15377"/>
        <dbReference type="ChEBI" id="CHEBI:58053"/>
        <dbReference type="ChEBI" id="CHEBI:58467"/>
        <dbReference type="EC" id="3.5.4.10"/>
    </reaction>
</comment>
<dbReference type="SMART" id="SM00851">
    <property type="entry name" value="MGS"/>
    <property type="match status" value="1"/>
</dbReference>
<keyword evidence="11" id="KW-1185">Reference proteome</keyword>
<dbReference type="HAMAP" id="MF_00139">
    <property type="entry name" value="PurH"/>
    <property type="match status" value="1"/>
</dbReference>
<dbReference type="InterPro" id="IPR024051">
    <property type="entry name" value="AICAR_Tfase_dup_dom_sf"/>
</dbReference>
<dbReference type="NCBIfam" id="NF002049">
    <property type="entry name" value="PRK00881.1"/>
    <property type="match status" value="1"/>
</dbReference>
<evidence type="ECO:0000259" key="9">
    <source>
        <dbReference type="PROSITE" id="PS51855"/>
    </source>
</evidence>
<dbReference type="PROSITE" id="PS51855">
    <property type="entry name" value="MGS"/>
    <property type="match status" value="1"/>
</dbReference>
<dbReference type="GO" id="GO:0005829">
    <property type="term" value="C:cytosol"/>
    <property type="evidence" value="ECO:0007669"/>
    <property type="project" value="TreeGrafter"/>
</dbReference>
<dbReference type="InterPro" id="IPR036914">
    <property type="entry name" value="MGS-like_dom_sf"/>
</dbReference>
<proteinExistence type="inferred from homology"/>
<dbReference type="GO" id="GO:0003937">
    <property type="term" value="F:IMP cyclohydrolase activity"/>
    <property type="evidence" value="ECO:0007669"/>
    <property type="project" value="UniProtKB-UniRule"/>
</dbReference>
<dbReference type="Gene3D" id="3.40.50.1380">
    <property type="entry name" value="Methylglyoxal synthase-like domain"/>
    <property type="match status" value="1"/>
</dbReference>
<comment type="pathway">
    <text evidence="1 8">Purine metabolism; IMP biosynthesis via de novo pathway; IMP from 5-formamido-1-(5-phospho-D-ribosyl)imidazole-4-carboxamide: step 1/1.</text>
</comment>
<feature type="domain" description="MGS-like" evidence="9">
    <location>
        <begin position="16"/>
        <end position="170"/>
    </location>
</feature>
<keyword evidence="5 8" id="KW-0658">Purine biosynthesis</keyword>
<dbReference type="CDD" id="cd01421">
    <property type="entry name" value="IMPCH"/>
    <property type="match status" value="1"/>
</dbReference>
<reference evidence="10 11" key="1">
    <citation type="submission" date="2016-11" db="EMBL/GenBank/DDBJ databases">
        <authorList>
            <person name="Jaros S."/>
            <person name="Januszkiewicz K."/>
            <person name="Wedrychowicz H."/>
        </authorList>
    </citation>
    <scope>NUCLEOTIDE SEQUENCE [LARGE SCALE GENOMIC DNA]</scope>
    <source>
        <strain evidence="10 11">DSM 26897</strain>
    </source>
</reference>
<dbReference type="STRING" id="1302690.BUE76_21305"/>
<dbReference type="Gene3D" id="3.40.140.20">
    <property type="match status" value="2"/>
</dbReference>
<evidence type="ECO:0000256" key="3">
    <source>
        <dbReference type="ARBA" id="ARBA00007667"/>
    </source>
</evidence>
<name>A0A1M5D130_9BACT</name>
<evidence type="ECO:0000313" key="11">
    <source>
        <dbReference type="Proteomes" id="UP000184368"/>
    </source>
</evidence>
<dbReference type="AlphaFoldDB" id="A0A1M5D130"/>
<dbReference type="EC" id="2.1.2.3" evidence="8"/>
<dbReference type="InterPro" id="IPR002695">
    <property type="entry name" value="PurH-like"/>
</dbReference>
<dbReference type="SMART" id="SM00798">
    <property type="entry name" value="AICARFT_IMPCHas"/>
    <property type="match status" value="1"/>
</dbReference>
<dbReference type="SUPFAM" id="SSF52335">
    <property type="entry name" value="Methylglyoxal synthase-like"/>
    <property type="match status" value="1"/>
</dbReference>
<comment type="catalytic activity">
    <reaction evidence="8">
        <text>(6R)-10-formyltetrahydrofolate + 5-amino-1-(5-phospho-beta-D-ribosyl)imidazole-4-carboxamide = 5-formamido-1-(5-phospho-D-ribosyl)imidazole-4-carboxamide + (6S)-5,6,7,8-tetrahydrofolate</text>
        <dbReference type="Rhea" id="RHEA:22192"/>
        <dbReference type="ChEBI" id="CHEBI:57453"/>
        <dbReference type="ChEBI" id="CHEBI:58467"/>
        <dbReference type="ChEBI" id="CHEBI:58475"/>
        <dbReference type="ChEBI" id="CHEBI:195366"/>
        <dbReference type="EC" id="2.1.2.3"/>
    </reaction>
</comment>
<comment type="pathway">
    <text evidence="2 8">Purine metabolism; IMP biosynthesis via de novo pathway; 5-formamido-1-(5-phospho-D-ribosyl)imidazole-4-carboxamide from 5-amino-1-(5-phospho-D-ribosyl)imidazole-4-carboxamide (10-formyl THF route): step 1/1.</text>
</comment>
<organism evidence="10 11">
    <name type="scientific">Cnuella takakiae</name>
    <dbReference type="NCBI Taxonomy" id="1302690"/>
    <lineage>
        <taxon>Bacteria</taxon>
        <taxon>Pseudomonadati</taxon>
        <taxon>Bacteroidota</taxon>
        <taxon>Chitinophagia</taxon>
        <taxon>Chitinophagales</taxon>
        <taxon>Chitinophagaceae</taxon>
        <taxon>Cnuella</taxon>
    </lineage>
</organism>
<dbReference type="FunFam" id="3.40.50.1380:FF:000001">
    <property type="entry name" value="Bifunctional purine biosynthesis protein PurH"/>
    <property type="match status" value="1"/>
</dbReference>
<dbReference type="Pfam" id="PF02142">
    <property type="entry name" value="MGS"/>
    <property type="match status" value="1"/>
</dbReference>
<keyword evidence="7 8" id="KW-0511">Multifunctional enzyme</keyword>
<dbReference type="PANTHER" id="PTHR11692">
    <property type="entry name" value="BIFUNCTIONAL PURINE BIOSYNTHESIS PROTEIN PURH"/>
    <property type="match status" value="1"/>
</dbReference>
<accession>A0A1M5D130</accession>
<keyword evidence="6 8" id="KW-0378">Hydrolase</keyword>
<evidence type="ECO:0000256" key="6">
    <source>
        <dbReference type="ARBA" id="ARBA00022801"/>
    </source>
</evidence>
<protein>
    <recommendedName>
        <fullName evidence="8">Bifunctional purine biosynthesis protein PurH</fullName>
    </recommendedName>
    <domain>
        <recommendedName>
            <fullName evidence="8">Phosphoribosylaminoimidazolecarboxamide formyltransferase</fullName>
            <ecNumber evidence="8">2.1.2.3</ecNumber>
        </recommendedName>
        <alternativeName>
            <fullName evidence="8">AICAR transformylase</fullName>
        </alternativeName>
    </domain>
    <domain>
        <recommendedName>
            <fullName evidence="8">IMP cyclohydrolase</fullName>
            <ecNumber evidence="8">3.5.4.10</ecNumber>
        </recommendedName>
        <alternativeName>
            <fullName evidence="8">ATIC</fullName>
        </alternativeName>
        <alternativeName>
            <fullName evidence="8">IMP synthase</fullName>
        </alternativeName>
        <alternativeName>
            <fullName evidence="8">Inosinicase</fullName>
        </alternativeName>
    </domain>
</protein>
<dbReference type="InterPro" id="IPR011607">
    <property type="entry name" value="MGS-like_dom"/>
</dbReference>
<evidence type="ECO:0000256" key="8">
    <source>
        <dbReference type="HAMAP-Rule" id="MF_00139"/>
    </source>
</evidence>
<evidence type="ECO:0000256" key="1">
    <source>
        <dbReference type="ARBA" id="ARBA00004844"/>
    </source>
</evidence>
<dbReference type="Pfam" id="PF01808">
    <property type="entry name" value="AICARFT_IMPCHas"/>
    <property type="match status" value="1"/>
</dbReference>
<dbReference type="EC" id="3.5.4.10" evidence="8"/>
<dbReference type="PIRSF" id="PIRSF000414">
    <property type="entry name" value="AICARFT_IMPCHas"/>
    <property type="match status" value="1"/>
</dbReference>
<evidence type="ECO:0000256" key="4">
    <source>
        <dbReference type="ARBA" id="ARBA00022679"/>
    </source>
</evidence>
<dbReference type="Proteomes" id="UP000184368">
    <property type="component" value="Unassembled WGS sequence"/>
</dbReference>
<dbReference type="EMBL" id="FQUO01000010">
    <property type="protein sequence ID" value="SHF60719.1"/>
    <property type="molecule type" value="Genomic_DNA"/>
</dbReference>
<dbReference type="FunFam" id="3.40.140.20:FF:000005">
    <property type="entry name" value="Bifunctional purine biosynthesis protein PurH"/>
    <property type="match status" value="1"/>
</dbReference>
<comment type="similarity">
    <text evidence="3 8">Belongs to the PurH family.</text>
</comment>
<evidence type="ECO:0000256" key="7">
    <source>
        <dbReference type="ARBA" id="ARBA00023268"/>
    </source>
</evidence>
<evidence type="ECO:0000256" key="2">
    <source>
        <dbReference type="ARBA" id="ARBA00004954"/>
    </source>
</evidence>
<evidence type="ECO:0000313" key="10">
    <source>
        <dbReference type="EMBL" id="SHF60719.1"/>
    </source>
</evidence>
<dbReference type="PANTHER" id="PTHR11692:SF0">
    <property type="entry name" value="BIFUNCTIONAL PURINE BIOSYNTHESIS PROTEIN ATIC"/>
    <property type="match status" value="1"/>
</dbReference>
<sequence length="528" mass="57437">MVDAYLCGSRPQGLSFRLPNNPFMNKKINAALISVFYKDGLEPVVRQLEAQGATIYSTGGTQQFIEGLGIKVVPVENLTTYPSILGGRVKTLHPTVFGGILGRRAVDTDRQEMQQYGIPEIDLVIVDLYPFQETVANTTEEKAIIEKIDIGGPSMIRGAAKNFSDVTVVASKDDYSKLVDILAAQNGETSLEQRRAFAAKAFQIVADYDIAINNYFNPESPINVLGAGKQTVLRYGENPHQTAIFYGNLEETFAQLHGKELSYNNLVDVDAAIELIKEFNGADAAVFGIIKHTNVCGIATRSTVAEAWTDALAGDPESAFGGVLVTNKEVDAATANAISEIFFEVLIAPSFSEEAMQVLQAKKNRILLQLKNTNTTANIFKNAVNGTLQQGKDAGNFEKWEEVGGRPSSDAERKDLEFANIVCKHLKSNAIALVKNGQLVGKGCGQTSRIDALRHAVEKAKQFNFDLNGAVMASDAFFPFNDCVQLGHEAGITAFVQPGGSIRDKDSIAYCQERGLALVMTGMRHFRH</sequence>
<dbReference type="GO" id="GO:0006189">
    <property type="term" value="P:'de novo' IMP biosynthetic process"/>
    <property type="evidence" value="ECO:0007669"/>
    <property type="project" value="UniProtKB-UniRule"/>
</dbReference>
<comment type="domain">
    <text evidence="8">The IMP cyclohydrolase activity resides in the N-terminal region.</text>
</comment>
<dbReference type="InterPro" id="IPR016193">
    <property type="entry name" value="Cytidine_deaminase-like"/>
</dbReference>
<dbReference type="SUPFAM" id="SSF53927">
    <property type="entry name" value="Cytidine deaminase-like"/>
    <property type="match status" value="1"/>
</dbReference>
<evidence type="ECO:0000256" key="5">
    <source>
        <dbReference type="ARBA" id="ARBA00022755"/>
    </source>
</evidence>
<dbReference type="UniPathway" id="UPA00074">
    <property type="reaction ID" value="UER00133"/>
</dbReference>
<gene>
    <name evidence="8" type="primary">purH</name>
    <name evidence="10" type="ORF">SAMN05444008_11033</name>
</gene>